<dbReference type="SUPFAM" id="SSF56349">
    <property type="entry name" value="DNA breaking-rejoining enzymes"/>
    <property type="match status" value="1"/>
</dbReference>
<dbReference type="InterPro" id="IPR013762">
    <property type="entry name" value="Integrase-like_cat_sf"/>
</dbReference>
<dbReference type="Proteomes" id="UP000219435">
    <property type="component" value="Unassembled WGS sequence"/>
</dbReference>
<dbReference type="OrthoDB" id="9815875at2"/>
<reference evidence="3" key="1">
    <citation type="submission" date="2017-08" db="EMBL/GenBank/DDBJ databases">
        <authorList>
            <person name="Varghese N."/>
            <person name="Submissions S."/>
        </authorList>
    </citation>
    <scope>NUCLEOTIDE SEQUENCE [LARGE SCALE GENOMIC DNA]</scope>
    <source>
        <strain evidence="3">DSM 4725</strain>
    </source>
</reference>
<dbReference type="GO" id="GO:0006310">
    <property type="term" value="P:DNA recombination"/>
    <property type="evidence" value="ECO:0007669"/>
    <property type="project" value="UniProtKB-KW"/>
</dbReference>
<dbReference type="AlphaFoldDB" id="A0A285V1N5"/>
<keyword evidence="1" id="KW-0233">DNA recombination</keyword>
<dbReference type="InterPro" id="IPR011010">
    <property type="entry name" value="DNA_brk_join_enz"/>
</dbReference>
<proteinExistence type="predicted"/>
<protein>
    <recommendedName>
        <fullName evidence="4">Phage integrase family protein</fullName>
    </recommendedName>
</protein>
<evidence type="ECO:0008006" key="4">
    <source>
        <dbReference type="Google" id="ProtNLM"/>
    </source>
</evidence>
<dbReference type="RefSeq" id="WP_097193888.1">
    <property type="nucleotide sequence ID" value="NZ_OBQI01000001.1"/>
</dbReference>
<accession>A0A285V1N5</accession>
<gene>
    <name evidence="2" type="ORF">SAMN05660748_1066</name>
</gene>
<evidence type="ECO:0000313" key="2">
    <source>
        <dbReference type="EMBL" id="SOC47837.1"/>
    </source>
</evidence>
<dbReference type="GO" id="GO:0015074">
    <property type="term" value="P:DNA integration"/>
    <property type="evidence" value="ECO:0007669"/>
    <property type="project" value="InterPro"/>
</dbReference>
<name>A0A285V1N5_9ACTN</name>
<sequence length="485" mass="52071">MSTAIPASRPAEVAAANRMAAAHIGERTRRRTAKTAARYDKWAVANFQPQVPAADAEAITRWLHAHLDLWGHGTMGVYVDDLRRAQLAAGGADPTGGMVRDYLSAVGRTKGRRTLPRVVALDLAEMARAAERDLHSEQPGGRLLELRGEVAVLLTHALDVPLGQVAGIELDTVTATAAGLHLTVPPHRGIGRTTPASEARTVMLARSGRALDPVAAVEELLELLPAGTTRLLGFGLRRAGGRQTPAATEAGVPQLVSRIRAQLVAAAVRAGLDPASLGDDGCGAGLSDADTGWLLAHLNPSMVRQLRDLTYGLLGTATASRHAGLADLEIRDLEATDTGWDVRFRQEKNNPEGVEELVRVRPVDHEAESRAGCLAWCPACALDRWLLVMRRCWLVEHGLLLPAMHGNRGPSGPLDDWYGTQILRGLLGRDDVSTRSMRAGTITALRAEGADFRAIGDVSGHRSMPQLTRYLRIVDPHSGQYHPPL</sequence>
<dbReference type="Gene3D" id="1.10.443.10">
    <property type="entry name" value="Intergrase catalytic core"/>
    <property type="match status" value="1"/>
</dbReference>
<keyword evidence="3" id="KW-1185">Reference proteome</keyword>
<organism evidence="2 3">
    <name type="scientific">Blastococcus aggregatus</name>
    <dbReference type="NCBI Taxonomy" id="38502"/>
    <lineage>
        <taxon>Bacteria</taxon>
        <taxon>Bacillati</taxon>
        <taxon>Actinomycetota</taxon>
        <taxon>Actinomycetes</taxon>
        <taxon>Geodermatophilales</taxon>
        <taxon>Geodermatophilaceae</taxon>
        <taxon>Blastococcus</taxon>
    </lineage>
</organism>
<evidence type="ECO:0000256" key="1">
    <source>
        <dbReference type="ARBA" id="ARBA00023172"/>
    </source>
</evidence>
<dbReference type="EMBL" id="OBQI01000001">
    <property type="protein sequence ID" value="SOC47837.1"/>
    <property type="molecule type" value="Genomic_DNA"/>
</dbReference>
<dbReference type="GO" id="GO:0003677">
    <property type="term" value="F:DNA binding"/>
    <property type="evidence" value="ECO:0007669"/>
    <property type="project" value="InterPro"/>
</dbReference>
<evidence type="ECO:0000313" key="3">
    <source>
        <dbReference type="Proteomes" id="UP000219435"/>
    </source>
</evidence>